<dbReference type="EMBL" id="CP061510">
    <property type="protein sequence ID" value="QSB43991.1"/>
    <property type="molecule type" value="Genomic_DNA"/>
</dbReference>
<feature type="region of interest" description="Disordered" evidence="1">
    <location>
        <begin position="23"/>
        <end position="48"/>
    </location>
</feature>
<gene>
    <name evidence="5" type="ORF">IDJ81_11645</name>
</gene>
<dbReference type="Proteomes" id="UP000663637">
    <property type="component" value="Chromosome"/>
</dbReference>
<evidence type="ECO:0000256" key="1">
    <source>
        <dbReference type="SAM" id="MobiDB-lite"/>
    </source>
</evidence>
<dbReference type="RefSeq" id="WP_205441289.1">
    <property type="nucleotide sequence ID" value="NZ_CP061510.1"/>
</dbReference>
<reference evidence="5 6" key="1">
    <citation type="submission" date="2020-09" db="EMBL/GenBank/DDBJ databases">
        <title>Complete genome sequence of altererythrobacter flavus SS-21NJ, isolated from Dongying oil sludge in Shandong province.</title>
        <authorList>
            <person name="Sun S."/>
            <person name="Zhang Z."/>
        </authorList>
    </citation>
    <scope>NUCLEOTIDE SEQUENCE [LARGE SCALE GENOMIC DNA]</scope>
    <source>
        <strain evidence="5 6">SS-21NJ</strain>
    </source>
</reference>
<dbReference type="NCBIfam" id="TIGR02595">
    <property type="entry name" value="PEP_CTERM"/>
    <property type="match status" value="1"/>
</dbReference>
<keyword evidence="6" id="KW-1185">Reference proteome</keyword>
<sequence>MRLARNLLAGLALATVAVPALAMTEPPTEPGTGSSSGGSGSSGGTAIPEPGMFGIMGLALAGVVIARRRRKS</sequence>
<evidence type="ECO:0000256" key="2">
    <source>
        <dbReference type="SAM" id="Phobius"/>
    </source>
</evidence>
<evidence type="ECO:0000313" key="6">
    <source>
        <dbReference type="Proteomes" id="UP000663637"/>
    </source>
</evidence>
<protein>
    <submittedName>
        <fullName evidence="5">PEP-CTERM sorting domain-containing protein</fullName>
    </submittedName>
</protein>
<keyword evidence="2" id="KW-0812">Transmembrane</keyword>
<feature type="chain" id="PRO_5045933958" evidence="3">
    <location>
        <begin position="23"/>
        <end position="72"/>
    </location>
</feature>
<dbReference type="InterPro" id="IPR013424">
    <property type="entry name" value="Ice-binding_C"/>
</dbReference>
<feature type="transmembrane region" description="Helical" evidence="2">
    <location>
        <begin position="46"/>
        <end position="66"/>
    </location>
</feature>
<dbReference type="Pfam" id="PF07589">
    <property type="entry name" value="PEP-CTERM"/>
    <property type="match status" value="1"/>
</dbReference>
<feature type="domain" description="Ice-binding protein C-terminal" evidence="4">
    <location>
        <begin position="46"/>
        <end position="70"/>
    </location>
</feature>
<keyword evidence="3" id="KW-0732">Signal</keyword>
<proteinExistence type="predicted"/>
<evidence type="ECO:0000256" key="3">
    <source>
        <dbReference type="SAM" id="SignalP"/>
    </source>
</evidence>
<name>A0ABX7K9X9_9SPHN</name>
<feature type="signal peptide" evidence="3">
    <location>
        <begin position="1"/>
        <end position="22"/>
    </location>
</feature>
<evidence type="ECO:0000313" key="5">
    <source>
        <dbReference type="EMBL" id="QSB43991.1"/>
    </source>
</evidence>
<accession>A0ABX7K9X9</accession>
<keyword evidence="2" id="KW-1133">Transmembrane helix</keyword>
<evidence type="ECO:0000259" key="4">
    <source>
        <dbReference type="Pfam" id="PF07589"/>
    </source>
</evidence>
<keyword evidence="2" id="KW-0472">Membrane</keyword>
<organism evidence="5 6">
    <name type="scientific">Tsuneonella flava</name>
    <dbReference type="NCBI Taxonomy" id="2055955"/>
    <lineage>
        <taxon>Bacteria</taxon>
        <taxon>Pseudomonadati</taxon>
        <taxon>Pseudomonadota</taxon>
        <taxon>Alphaproteobacteria</taxon>
        <taxon>Sphingomonadales</taxon>
        <taxon>Erythrobacteraceae</taxon>
        <taxon>Tsuneonella</taxon>
    </lineage>
</organism>
<feature type="compositionally biased region" description="Gly residues" evidence="1">
    <location>
        <begin position="34"/>
        <end position="43"/>
    </location>
</feature>